<keyword evidence="4" id="KW-0010">Activator</keyword>
<keyword evidence="2" id="KW-0805">Transcription regulation</keyword>
<evidence type="ECO:0000259" key="6">
    <source>
        <dbReference type="PROSITE" id="PS50931"/>
    </source>
</evidence>
<dbReference type="OrthoDB" id="464481at2"/>
<comment type="similarity">
    <text evidence="1">Belongs to the LysR transcriptional regulatory family.</text>
</comment>
<evidence type="ECO:0000256" key="1">
    <source>
        <dbReference type="ARBA" id="ARBA00009437"/>
    </source>
</evidence>
<sequence length="307" mass="34056">MDQLNLRHLYYFWVISREGSIARASDVLELAPQTLSGQLATFEASVGGRLFLRERRKLILTDLGRLILGYADDIFALTGELTETLHSGPADRPLALSAGISASIHKLLVYYLLQPAMAIKRPIQLECQTGRTQGLILSLKRKELDVVLTDRMPGVQEETNLTVHPIASSSISLFAAPALAQRLRPGLPGSLNGEPFLANATDVPYFERLMNWFSLNGVRVNLVARVDDSALIKVFGREGYGIFAAPTVIQDEVCRQYEVEHILAIDDVTDELFAITRGSRLNHEAVRAICEARIDFRSARKASKKPM</sequence>
<accession>A0A1M6U5J6</accession>
<evidence type="ECO:0000256" key="2">
    <source>
        <dbReference type="ARBA" id="ARBA00023015"/>
    </source>
</evidence>
<dbReference type="GO" id="GO:0003700">
    <property type="term" value="F:DNA-binding transcription factor activity"/>
    <property type="evidence" value="ECO:0007669"/>
    <property type="project" value="InterPro"/>
</dbReference>
<dbReference type="InterPro" id="IPR005119">
    <property type="entry name" value="LysR_subst-bd"/>
</dbReference>
<dbReference type="InterPro" id="IPR000847">
    <property type="entry name" value="LysR_HTH_N"/>
</dbReference>
<dbReference type="Gene3D" id="3.40.190.290">
    <property type="match status" value="1"/>
</dbReference>
<dbReference type="SUPFAM" id="SSF53850">
    <property type="entry name" value="Periplasmic binding protein-like II"/>
    <property type="match status" value="1"/>
</dbReference>
<dbReference type="PANTHER" id="PTHR30293:SF2">
    <property type="entry name" value="TRANSCRIPTIONAL ACTIVATOR PROTEIN NHAR"/>
    <property type="match status" value="1"/>
</dbReference>
<dbReference type="Pfam" id="PF00126">
    <property type="entry name" value="HTH_1"/>
    <property type="match status" value="1"/>
</dbReference>
<dbReference type="Pfam" id="PF03466">
    <property type="entry name" value="LysR_substrate"/>
    <property type="match status" value="1"/>
</dbReference>
<dbReference type="InterPro" id="IPR036388">
    <property type="entry name" value="WH-like_DNA-bd_sf"/>
</dbReference>
<dbReference type="Proteomes" id="UP000184497">
    <property type="component" value="Unassembled WGS sequence"/>
</dbReference>
<evidence type="ECO:0000256" key="3">
    <source>
        <dbReference type="ARBA" id="ARBA00023125"/>
    </source>
</evidence>
<name>A0A1M6U5J6_9GAMM</name>
<feature type="domain" description="HTH lysR-type" evidence="6">
    <location>
        <begin position="4"/>
        <end position="61"/>
    </location>
</feature>
<dbReference type="InterPro" id="IPR036390">
    <property type="entry name" value="WH_DNA-bd_sf"/>
</dbReference>
<protein>
    <submittedName>
        <fullName evidence="7">LysR family transcriptional regulator, transcriptional activator of nhaA</fullName>
    </submittedName>
</protein>
<gene>
    <name evidence="7" type="ORF">SAMN05216369_2605</name>
</gene>
<evidence type="ECO:0000313" key="8">
    <source>
        <dbReference type="Proteomes" id="UP000184497"/>
    </source>
</evidence>
<evidence type="ECO:0000313" key="7">
    <source>
        <dbReference type="EMBL" id="SHK64440.1"/>
    </source>
</evidence>
<dbReference type="GO" id="GO:0003677">
    <property type="term" value="F:DNA binding"/>
    <property type="evidence" value="ECO:0007669"/>
    <property type="project" value="UniProtKB-KW"/>
</dbReference>
<reference evidence="8" key="1">
    <citation type="submission" date="2016-11" db="EMBL/GenBank/DDBJ databases">
        <authorList>
            <person name="Varghese N."/>
            <person name="Submissions S."/>
        </authorList>
    </citation>
    <scope>NUCLEOTIDE SEQUENCE [LARGE SCALE GENOMIC DNA]</scope>
    <source>
        <strain evidence="8">CGMCC 1.10835</strain>
    </source>
</reference>
<dbReference type="EMBL" id="FRAQ01000002">
    <property type="protein sequence ID" value="SHK64440.1"/>
    <property type="molecule type" value="Genomic_DNA"/>
</dbReference>
<evidence type="ECO:0000256" key="4">
    <source>
        <dbReference type="ARBA" id="ARBA00023159"/>
    </source>
</evidence>
<organism evidence="7 8">
    <name type="scientific">Marinobacter antarcticus</name>
    <dbReference type="NCBI Taxonomy" id="564117"/>
    <lineage>
        <taxon>Bacteria</taxon>
        <taxon>Pseudomonadati</taxon>
        <taxon>Pseudomonadota</taxon>
        <taxon>Gammaproteobacteria</taxon>
        <taxon>Pseudomonadales</taxon>
        <taxon>Marinobacteraceae</taxon>
        <taxon>Marinobacter</taxon>
    </lineage>
</organism>
<dbReference type="STRING" id="564117.SAMN05216369_2605"/>
<dbReference type="AlphaFoldDB" id="A0A1M6U5J6"/>
<keyword evidence="3" id="KW-0238">DNA-binding</keyword>
<dbReference type="PROSITE" id="PS50931">
    <property type="entry name" value="HTH_LYSR"/>
    <property type="match status" value="1"/>
</dbReference>
<dbReference type="Gene3D" id="1.10.10.10">
    <property type="entry name" value="Winged helix-like DNA-binding domain superfamily/Winged helix DNA-binding domain"/>
    <property type="match status" value="1"/>
</dbReference>
<proteinExistence type="inferred from homology"/>
<evidence type="ECO:0000256" key="5">
    <source>
        <dbReference type="ARBA" id="ARBA00023163"/>
    </source>
</evidence>
<dbReference type="RefSeq" id="WP_072798309.1">
    <property type="nucleotide sequence ID" value="NZ_FRAQ01000002.1"/>
</dbReference>
<dbReference type="SUPFAM" id="SSF46785">
    <property type="entry name" value="Winged helix' DNA-binding domain"/>
    <property type="match status" value="1"/>
</dbReference>
<keyword evidence="8" id="KW-1185">Reference proteome</keyword>
<keyword evidence="5" id="KW-0804">Transcription</keyword>
<dbReference type="GO" id="GO:2000142">
    <property type="term" value="P:regulation of DNA-templated transcription initiation"/>
    <property type="evidence" value="ECO:0007669"/>
    <property type="project" value="TreeGrafter"/>
</dbReference>
<dbReference type="PANTHER" id="PTHR30293">
    <property type="entry name" value="TRANSCRIPTIONAL REGULATORY PROTEIN NAC-RELATED"/>
    <property type="match status" value="1"/>
</dbReference>